<dbReference type="PANTHER" id="PTHR33446">
    <property type="entry name" value="PROTEIN TONB-RELATED"/>
    <property type="match status" value="1"/>
</dbReference>
<evidence type="ECO:0000256" key="1">
    <source>
        <dbReference type="ARBA" id="ARBA00004383"/>
    </source>
</evidence>
<keyword evidence="4 10" id="KW-1003">Cell membrane</keyword>
<gene>
    <name evidence="13" type="ORF">SAMN04488071_3183</name>
</gene>
<keyword evidence="5 10" id="KW-0997">Cell inner membrane</keyword>
<dbReference type="InterPro" id="IPR037682">
    <property type="entry name" value="TonB_C"/>
</dbReference>
<comment type="function">
    <text evidence="10">Interacts with outer membrane receptor proteins that carry out high-affinity binding and energy dependent uptake into the periplasmic space of specific substrates. It could act to transduce energy from the cytoplasmic membrane to specific energy-requiring processes in the outer membrane, resulting in the release into the periplasm of ligands bound by these outer membrane proteins.</text>
</comment>
<dbReference type="PROSITE" id="PS52015">
    <property type="entry name" value="TONB_CTD"/>
    <property type="match status" value="2"/>
</dbReference>
<evidence type="ECO:0000256" key="7">
    <source>
        <dbReference type="ARBA" id="ARBA00022927"/>
    </source>
</evidence>
<dbReference type="STRING" id="637679.GCA_001550055_02124"/>
<accession>A0A1G7DN02</accession>
<evidence type="ECO:0000256" key="4">
    <source>
        <dbReference type="ARBA" id="ARBA00022475"/>
    </source>
</evidence>
<dbReference type="Gene3D" id="3.30.2420.10">
    <property type="entry name" value="TonB"/>
    <property type="match status" value="2"/>
</dbReference>
<feature type="domain" description="TonB C-terminal" evidence="12">
    <location>
        <begin position="108"/>
        <end position="205"/>
    </location>
</feature>
<dbReference type="GO" id="GO:0005886">
    <property type="term" value="C:plasma membrane"/>
    <property type="evidence" value="ECO:0007669"/>
    <property type="project" value="UniProtKB-SubCell"/>
</dbReference>
<dbReference type="AlphaFoldDB" id="A0A1G7DN02"/>
<dbReference type="GO" id="GO:0015031">
    <property type="term" value="P:protein transport"/>
    <property type="evidence" value="ECO:0007669"/>
    <property type="project" value="UniProtKB-UniRule"/>
</dbReference>
<evidence type="ECO:0000256" key="11">
    <source>
        <dbReference type="SAM" id="MobiDB-lite"/>
    </source>
</evidence>
<sequence length="246" mass="27576">MWQNSACVNPMMPRLVIKKRLTGHTSALFDITDDGKVKNIRITDSEPKGAMDGAVKRALKRWSYFLYFEDGYAAPRKDVPITFTFGEGGDATCTHIPLPELPSTAGDPVDPYVQLKQCTMLVMQQKEARKEISGSVTLRYDISKDGKVENIQVVKSTPEGVFDDNAQRALERWKYHEFKIAGEPIERPDMQVDFFFGALPDGASDNRCGYAPWDATNVITAMEFEEERQQKPGVKVGRPSPSHGKN</sequence>
<dbReference type="InterPro" id="IPR006260">
    <property type="entry name" value="TonB/TolA_C"/>
</dbReference>
<dbReference type="GO" id="GO:0030288">
    <property type="term" value="C:outer membrane-bounded periplasmic space"/>
    <property type="evidence" value="ECO:0007669"/>
    <property type="project" value="InterPro"/>
</dbReference>
<dbReference type="PRINTS" id="PR01374">
    <property type="entry name" value="TONBPROTEIN"/>
</dbReference>
<dbReference type="InterPro" id="IPR051045">
    <property type="entry name" value="TonB-dependent_transducer"/>
</dbReference>
<dbReference type="GO" id="GO:0015891">
    <property type="term" value="P:siderophore transport"/>
    <property type="evidence" value="ECO:0007669"/>
    <property type="project" value="InterPro"/>
</dbReference>
<evidence type="ECO:0000313" key="13">
    <source>
        <dbReference type="EMBL" id="SDE52917.1"/>
    </source>
</evidence>
<evidence type="ECO:0000256" key="2">
    <source>
        <dbReference type="ARBA" id="ARBA00006555"/>
    </source>
</evidence>
<dbReference type="InterPro" id="IPR003538">
    <property type="entry name" value="TonB"/>
</dbReference>
<evidence type="ECO:0000256" key="6">
    <source>
        <dbReference type="ARBA" id="ARBA00022692"/>
    </source>
</evidence>
<comment type="subcellular location">
    <subcellularLocation>
        <location evidence="1 10">Cell inner membrane</location>
        <topology evidence="1 10">Single-pass membrane protein</topology>
        <orientation evidence="1 10">Periplasmic side</orientation>
    </subcellularLocation>
</comment>
<feature type="region of interest" description="Disordered" evidence="11">
    <location>
        <begin position="225"/>
        <end position="246"/>
    </location>
</feature>
<name>A0A1G7DN02_9PROT</name>
<keyword evidence="6" id="KW-0812">Transmembrane</keyword>
<evidence type="ECO:0000256" key="9">
    <source>
        <dbReference type="ARBA" id="ARBA00023136"/>
    </source>
</evidence>
<comment type="similarity">
    <text evidence="2 10">Belongs to the TonB family.</text>
</comment>
<evidence type="ECO:0000259" key="12">
    <source>
        <dbReference type="PROSITE" id="PS52015"/>
    </source>
</evidence>
<dbReference type="SUPFAM" id="SSF74653">
    <property type="entry name" value="TolA/TonB C-terminal domain"/>
    <property type="match status" value="2"/>
</dbReference>
<dbReference type="NCBIfam" id="TIGR01352">
    <property type="entry name" value="tonB_Cterm"/>
    <property type="match status" value="2"/>
</dbReference>
<protein>
    <recommendedName>
        <fullName evidence="10">Protein TonB</fullName>
    </recommendedName>
</protein>
<dbReference type="GO" id="GO:0031992">
    <property type="term" value="F:energy transducer activity"/>
    <property type="evidence" value="ECO:0007669"/>
    <property type="project" value="InterPro"/>
</dbReference>
<proteinExistence type="inferred from homology"/>
<reference evidence="13 14" key="1">
    <citation type="submission" date="2016-10" db="EMBL/GenBank/DDBJ databases">
        <authorList>
            <person name="de Groot N.N."/>
        </authorList>
    </citation>
    <scope>NUCLEOTIDE SEQUENCE [LARGE SCALE GENOMIC DNA]</scope>
    <source>
        <strain evidence="13 14">CGMCC 1.9109</strain>
    </source>
</reference>
<dbReference type="Pfam" id="PF03544">
    <property type="entry name" value="TonB_C"/>
    <property type="match status" value="2"/>
</dbReference>
<evidence type="ECO:0000256" key="5">
    <source>
        <dbReference type="ARBA" id="ARBA00022519"/>
    </source>
</evidence>
<evidence type="ECO:0000256" key="3">
    <source>
        <dbReference type="ARBA" id="ARBA00022448"/>
    </source>
</evidence>
<dbReference type="GO" id="GO:0055085">
    <property type="term" value="P:transmembrane transport"/>
    <property type="evidence" value="ECO:0007669"/>
    <property type="project" value="InterPro"/>
</dbReference>
<organism evidence="13 14">
    <name type="scientific">Kordiimonas lacus</name>
    <dbReference type="NCBI Taxonomy" id="637679"/>
    <lineage>
        <taxon>Bacteria</taxon>
        <taxon>Pseudomonadati</taxon>
        <taxon>Pseudomonadota</taxon>
        <taxon>Alphaproteobacteria</taxon>
        <taxon>Kordiimonadales</taxon>
        <taxon>Kordiimonadaceae</taxon>
        <taxon>Kordiimonas</taxon>
    </lineage>
</organism>
<keyword evidence="3 10" id="KW-0813">Transport</keyword>
<keyword evidence="10" id="KW-0735">Signal-anchor</keyword>
<keyword evidence="14" id="KW-1185">Reference proteome</keyword>
<evidence type="ECO:0000256" key="8">
    <source>
        <dbReference type="ARBA" id="ARBA00022989"/>
    </source>
</evidence>
<evidence type="ECO:0000313" key="14">
    <source>
        <dbReference type="Proteomes" id="UP000183685"/>
    </source>
</evidence>
<keyword evidence="8" id="KW-1133">Transmembrane helix</keyword>
<dbReference type="EMBL" id="FNAK01000007">
    <property type="protein sequence ID" value="SDE52917.1"/>
    <property type="molecule type" value="Genomic_DNA"/>
</dbReference>
<evidence type="ECO:0000256" key="10">
    <source>
        <dbReference type="RuleBase" id="RU362123"/>
    </source>
</evidence>
<dbReference type="Proteomes" id="UP000183685">
    <property type="component" value="Unassembled WGS sequence"/>
</dbReference>
<keyword evidence="7 10" id="KW-0653">Protein transport</keyword>
<keyword evidence="9" id="KW-0472">Membrane</keyword>
<feature type="domain" description="TonB C-terminal" evidence="12">
    <location>
        <begin position="1"/>
        <end position="92"/>
    </location>
</feature>